<organism evidence="2 3">
    <name type="scientific">Caenorhabditis remanei</name>
    <name type="common">Caenorhabditis vulgaris</name>
    <dbReference type="NCBI Taxonomy" id="31234"/>
    <lineage>
        <taxon>Eukaryota</taxon>
        <taxon>Metazoa</taxon>
        <taxon>Ecdysozoa</taxon>
        <taxon>Nematoda</taxon>
        <taxon>Chromadorea</taxon>
        <taxon>Rhabditida</taxon>
        <taxon>Rhabditina</taxon>
        <taxon>Rhabditomorpha</taxon>
        <taxon>Rhabditoidea</taxon>
        <taxon>Rhabditidae</taxon>
        <taxon>Peloderinae</taxon>
        <taxon>Caenorhabditis</taxon>
    </lineage>
</organism>
<evidence type="ECO:0000313" key="2">
    <source>
        <dbReference type="EMBL" id="KAF1756651.1"/>
    </source>
</evidence>
<dbReference type="RefSeq" id="XP_053584419.1">
    <property type="nucleotide sequence ID" value="XM_053729647.1"/>
</dbReference>
<dbReference type="GeneID" id="78775724"/>
<dbReference type="Proteomes" id="UP000483820">
    <property type="component" value="Chromosome IV"/>
</dbReference>
<evidence type="ECO:0000313" key="3">
    <source>
        <dbReference type="Proteomes" id="UP000483820"/>
    </source>
</evidence>
<reference evidence="2 3" key="1">
    <citation type="submission" date="2019-12" db="EMBL/GenBank/DDBJ databases">
        <title>Chromosome-level assembly of the Caenorhabditis remanei genome.</title>
        <authorList>
            <person name="Teterina A.A."/>
            <person name="Willis J.H."/>
            <person name="Phillips P.C."/>
        </authorList>
    </citation>
    <scope>NUCLEOTIDE SEQUENCE [LARGE SCALE GENOMIC DNA]</scope>
    <source>
        <strain evidence="2 3">PX506</strain>
        <tissue evidence="2">Whole organism</tissue>
    </source>
</reference>
<evidence type="ECO:0000256" key="1">
    <source>
        <dbReference type="SAM" id="MobiDB-lite"/>
    </source>
</evidence>
<protein>
    <submittedName>
        <fullName evidence="2">Uncharacterized protein</fullName>
    </submittedName>
</protein>
<sequence>MELVVGIVALKLEIKKTSKARQLLTLWGDVIHWGHRKWAEPKTYLAIIVGHTFVGCAAAEALLICVVVEFPAADSVANPLGCSSKLTGNFTPELLENESFPKLEESKFTENGSESLAGFMMTGSGGGASSGREFGLNTPVWKSTPRNPETGGDVAVSLL</sequence>
<dbReference type="AlphaFoldDB" id="A0A6A5GPQ0"/>
<gene>
    <name evidence="2" type="ORF">GCK72_013105</name>
</gene>
<name>A0A6A5GPQ0_CAERE</name>
<comment type="caution">
    <text evidence="2">The sequence shown here is derived from an EMBL/GenBank/DDBJ whole genome shotgun (WGS) entry which is preliminary data.</text>
</comment>
<accession>A0A6A5GPQ0</accession>
<dbReference type="EMBL" id="WUAV01000004">
    <property type="protein sequence ID" value="KAF1756651.1"/>
    <property type="molecule type" value="Genomic_DNA"/>
</dbReference>
<proteinExistence type="predicted"/>
<dbReference type="KEGG" id="crq:GCK72_013105"/>
<dbReference type="CTD" id="78775724"/>
<feature type="region of interest" description="Disordered" evidence="1">
    <location>
        <begin position="137"/>
        <end position="159"/>
    </location>
</feature>